<evidence type="ECO:0000313" key="3">
    <source>
        <dbReference type="Proteomes" id="UP000034078"/>
    </source>
</evidence>
<evidence type="ECO:0000259" key="1">
    <source>
        <dbReference type="Pfam" id="PF13472"/>
    </source>
</evidence>
<dbReference type="InterPro" id="IPR051532">
    <property type="entry name" value="Ester_Hydrolysis_Enzymes"/>
</dbReference>
<feature type="domain" description="SGNH hydrolase-type esterase" evidence="1">
    <location>
        <begin position="51"/>
        <end position="225"/>
    </location>
</feature>
<reference evidence="2 3" key="1">
    <citation type="journal article" date="2015" name="Nature">
        <title>rRNA introns, odd ribosomes, and small enigmatic genomes across a large radiation of phyla.</title>
        <authorList>
            <person name="Brown C.T."/>
            <person name="Hug L.A."/>
            <person name="Thomas B.C."/>
            <person name="Sharon I."/>
            <person name="Castelle C.J."/>
            <person name="Singh A."/>
            <person name="Wilkins M.J."/>
            <person name="Williams K.H."/>
            <person name="Banfield J.F."/>
        </authorList>
    </citation>
    <scope>NUCLEOTIDE SEQUENCE [LARGE SCALE GENOMIC DNA]</scope>
</reference>
<organism evidence="2 3">
    <name type="scientific">Candidatus Collierbacteria bacterium GW2011_GWB2_45_17</name>
    <dbReference type="NCBI Taxonomy" id="1618388"/>
    <lineage>
        <taxon>Bacteria</taxon>
        <taxon>Candidatus Collieribacteriota</taxon>
    </lineage>
</organism>
<protein>
    <submittedName>
        <fullName evidence="2">GDSL-like protein lipase/acylhydrolase</fullName>
    </submittedName>
</protein>
<dbReference type="GO" id="GO:0016787">
    <property type="term" value="F:hydrolase activity"/>
    <property type="evidence" value="ECO:0007669"/>
    <property type="project" value="UniProtKB-KW"/>
</dbReference>
<dbReference type="Proteomes" id="UP000034078">
    <property type="component" value="Unassembled WGS sequence"/>
</dbReference>
<keyword evidence="2" id="KW-0378">Hydrolase</keyword>
<dbReference type="EMBL" id="LCKO01000004">
    <property type="protein sequence ID" value="KKU00455.1"/>
    <property type="molecule type" value="Genomic_DNA"/>
</dbReference>
<evidence type="ECO:0000313" key="2">
    <source>
        <dbReference type="EMBL" id="KKU00455.1"/>
    </source>
</evidence>
<accession>A0A837IIX0</accession>
<dbReference type="Gene3D" id="3.40.50.1110">
    <property type="entry name" value="SGNH hydrolase"/>
    <property type="match status" value="1"/>
</dbReference>
<dbReference type="InterPro" id="IPR013830">
    <property type="entry name" value="SGNH_hydro"/>
</dbReference>
<dbReference type="PANTHER" id="PTHR30383">
    <property type="entry name" value="THIOESTERASE 1/PROTEASE 1/LYSOPHOSPHOLIPASE L1"/>
    <property type="match status" value="1"/>
</dbReference>
<dbReference type="InterPro" id="IPR036514">
    <property type="entry name" value="SGNH_hydro_sf"/>
</dbReference>
<comment type="caution">
    <text evidence="2">The sequence shown here is derived from an EMBL/GenBank/DDBJ whole genome shotgun (WGS) entry which is preliminary data.</text>
</comment>
<dbReference type="AlphaFoldDB" id="A0A837IIX0"/>
<proteinExistence type="predicted"/>
<sequence>MTHNNKRLPGLLAPLIILLMFGGIYAISNLNKEGEEETKQIKNSDISYIPFGDSFTIGLGVAEPHRWPNMMVENFAKEDISIKILENPAVSGYTVRDMINFELPILETLRPDFVTVFIGTNDSFVQKDVVVFEKDYKELLDKIQKLLPDPKSIVLITIPDYSKFPALKHYRRINYSESITSYNEVIRQESVDRDLILADIYPVSQKMTDEQDFIPDGLHPSGAGYVKWERVIYPKVRELLLKSPPRWNTFVMKSVQTETIFFG</sequence>
<dbReference type="Pfam" id="PF13472">
    <property type="entry name" value="Lipase_GDSL_2"/>
    <property type="match status" value="1"/>
</dbReference>
<gene>
    <name evidence="2" type="ORF">UX01_C0004G0022</name>
</gene>
<dbReference type="SUPFAM" id="SSF52266">
    <property type="entry name" value="SGNH hydrolase"/>
    <property type="match status" value="1"/>
</dbReference>
<name>A0A837IIX0_9BACT</name>